<dbReference type="Gene3D" id="2.120.10.70">
    <property type="entry name" value="Fucose-specific lectin"/>
    <property type="match status" value="1"/>
</dbReference>
<accession>A0ABP3IYC6</accession>
<dbReference type="RefSeq" id="WP_344031038.1">
    <property type="nucleotide sequence ID" value="NZ_BAAABX010000063.1"/>
</dbReference>
<gene>
    <name evidence="3" type="ORF">GCM10010357_59590</name>
</gene>
<comment type="caution">
    <text evidence="3">The sequence shown here is derived from an EMBL/GenBank/DDBJ whole genome shotgun (WGS) entry which is preliminary data.</text>
</comment>
<reference evidence="4" key="1">
    <citation type="journal article" date="2019" name="Int. J. Syst. Evol. Microbiol.">
        <title>The Global Catalogue of Microorganisms (GCM) 10K type strain sequencing project: providing services to taxonomists for standard genome sequencing and annotation.</title>
        <authorList>
            <consortium name="The Broad Institute Genomics Platform"/>
            <consortium name="The Broad Institute Genome Sequencing Center for Infectious Disease"/>
            <person name="Wu L."/>
            <person name="Ma J."/>
        </authorList>
    </citation>
    <scope>NUCLEOTIDE SEQUENCE [LARGE SCALE GENOMIC DNA]</scope>
    <source>
        <strain evidence="4">JCM 4788</strain>
    </source>
</reference>
<dbReference type="Pfam" id="PF02585">
    <property type="entry name" value="PIG-L"/>
    <property type="match status" value="1"/>
</dbReference>
<dbReference type="InterPro" id="IPR024078">
    <property type="entry name" value="LmbE-like_dom_sf"/>
</dbReference>
<dbReference type="SUPFAM" id="SSF102588">
    <property type="entry name" value="LmbE-like"/>
    <property type="match status" value="1"/>
</dbReference>
<dbReference type="Gene3D" id="3.40.50.10320">
    <property type="entry name" value="LmbE-like"/>
    <property type="match status" value="1"/>
</dbReference>
<dbReference type="PROSITE" id="PS51318">
    <property type="entry name" value="TAT"/>
    <property type="match status" value="1"/>
</dbReference>
<dbReference type="EMBL" id="BAAABX010000063">
    <property type="protein sequence ID" value="GAA0430005.1"/>
    <property type="molecule type" value="Genomic_DNA"/>
</dbReference>
<dbReference type="PANTHER" id="PTHR12993">
    <property type="entry name" value="N-ACETYLGLUCOSAMINYL-PHOSPHATIDYLINOSITOL DE-N-ACETYLASE-RELATED"/>
    <property type="match status" value="1"/>
</dbReference>
<proteinExistence type="predicted"/>
<keyword evidence="1" id="KW-0862">Zinc</keyword>
<evidence type="ECO:0000313" key="4">
    <source>
        <dbReference type="Proteomes" id="UP001500879"/>
    </source>
</evidence>
<dbReference type="InterPro" id="IPR006311">
    <property type="entry name" value="TAT_signal"/>
</dbReference>
<dbReference type="PANTHER" id="PTHR12993:SF11">
    <property type="entry name" value="N-ACETYLGLUCOSAMINYL-PHOSPHATIDYLINOSITOL DE-N-ACETYLASE"/>
    <property type="match status" value="1"/>
</dbReference>
<feature type="region of interest" description="Disordered" evidence="2">
    <location>
        <begin position="36"/>
        <end position="63"/>
    </location>
</feature>
<evidence type="ECO:0000313" key="3">
    <source>
        <dbReference type="EMBL" id="GAA0430005.1"/>
    </source>
</evidence>
<protein>
    <submittedName>
        <fullName evidence="3">PIG-L family deacetylase</fullName>
    </submittedName>
</protein>
<evidence type="ECO:0000256" key="2">
    <source>
        <dbReference type="SAM" id="MobiDB-lite"/>
    </source>
</evidence>
<dbReference type="InterPro" id="IPR003737">
    <property type="entry name" value="GlcNAc_PI_deacetylase-related"/>
</dbReference>
<sequence>MNISQRRAVPYENARPVSRRAVLAGIAAVTAVTAAGCSDSGSGRSAAHPSPVRAVDPRSTQPFDEPKGPLLLQVMAHPDDDLFFMNPDAQHLVRTGVPVVSVYVTAGEAIGQNWVEGMPPEAKKHHDKAAYSSSRHQGLRQAYATMIGKDHFAKWDKSVMDLPGGVKAETNELTAGGRRVRLVFLNIAMLSEHNIRLPQLWNELGVRMESLVAKDSPCTTVSTYKHGTLVDALAAIMDRFRPTVVHTMDPDPDFQVHDATHPKDNDYGACSDHRDHTPTALFTWKALSQWVADTTKRGGHPPRFVTMSFRGYYNQRWPHGLPKEIVEQKHRLIREYGGEPTWHCGNDGGCGDYGQGGDRPLRNRKAWIRSTHYRHPGATPVVDSDKSGRLEAYGVLGLHAVRWQETSPGSGRWGAPQNLGGGPLAPALATVLDSAGRRLVFAMRFSALEGEGRADTREIVVLEQRSPGGPFKAWTGLGNPEHHPDRGRRVGMPAAVTAPDGRVHLFVRNAGKGVSTRVREPNGKWGKWRNLAGQEIQEGLTVLLDRDHRIHVFGAGRDTVHHWSQDDPGAPMRFLPLDDLPQPAGDPVAASVGPDGKVVVVYRRPASAEPEAYRLTGGADTERLDRSAARDLRGYGALSATPLPQRGHDDALMLLGRALDGHAQLTDASSEDAHPTVVRDRPVPVGTPALHADGSQRLAVVAMGADATPWIWRQ</sequence>
<name>A0ABP3IYC6_9ACTN</name>
<dbReference type="Proteomes" id="UP001500879">
    <property type="component" value="Unassembled WGS sequence"/>
</dbReference>
<organism evidence="3 4">
    <name type="scientific">Streptomyces luteireticuli</name>
    <dbReference type="NCBI Taxonomy" id="173858"/>
    <lineage>
        <taxon>Bacteria</taxon>
        <taxon>Bacillati</taxon>
        <taxon>Actinomycetota</taxon>
        <taxon>Actinomycetes</taxon>
        <taxon>Kitasatosporales</taxon>
        <taxon>Streptomycetaceae</taxon>
        <taxon>Streptomyces</taxon>
    </lineage>
</organism>
<dbReference type="SUPFAM" id="SSF89372">
    <property type="entry name" value="Fucose-specific lectin"/>
    <property type="match status" value="1"/>
</dbReference>
<evidence type="ECO:0000256" key="1">
    <source>
        <dbReference type="ARBA" id="ARBA00022833"/>
    </source>
</evidence>
<keyword evidence="4" id="KW-1185">Reference proteome</keyword>